<comment type="caution">
    <text evidence="1">The sequence shown here is derived from an EMBL/GenBank/DDBJ whole genome shotgun (WGS) entry which is preliminary data.</text>
</comment>
<gene>
    <name evidence="1" type="primary">aroB</name>
    <name evidence="1" type="ORF">E5336_00235</name>
</gene>
<accession>A0AC61RA29</accession>
<keyword evidence="1" id="KW-0456">Lyase</keyword>
<reference evidence="1" key="1">
    <citation type="submission" date="2019-04" db="EMBL/GenBank/DDBJ databases">
        <title>Microbes associate with the intestines of laboratory mice.</title>
        <authorList>
            <person name="Navarre W."/>
            <person name="Wong E."/>
            <person name="Huang K."/>
            <person name="Tropini C."/>
            <person name="Ng K."/>
            <person name="Yu B."/>
        </authorList>
    </citation>
    <scope>NUCLEOTIDE SEQUENCE</scope>
    <source>
        <strain evidence="1">NM09_H32</strain>
    </source>
</reference>
<protein>
    <submittedName>
        <fullName evidence="1">3-dehydroquinate synthase</fullName>
        <ecNumber evidence="1">4.2.3.4</ecNumber>
    </submittedName>
</protein>
<keyword evidence="2" id="KW-1185">Reference proteome</keyword>
<dbReference type="EC" id="4.2.3.4" evidence="1"/>
<proteinExistence type="predicted"/>
<dbReference type="EMBL" id="SRYG01000001">
    <property type="protein sequence ID" value="TGY67242.1"/>
    <property type="molecule type" value="Genomic_DNA"/>
</dbReference>
<name>A0AC61RA29_9FIRM</name>
<evidence type="ECO:0000313" key="1">
    <source>
        <dbReference type="EMBL" id="TGY67242.1"/>
    </source>
</evidence>
<organism evidence="1 2">
    <name type="scientific">Dubosiella muris</name>
    <dbReference type="NCBI Taxonomy" id="3038133"/>
    <lineage>
        <taxon>Bacteria</taxon>
        <taxon>Bacillati</taxon>
        <taxon>Bacillota</taxon>
        <taxon>Erysipelotrichia</taxon>
        <taxon>Erysipelotrichales</taxon>
        <taxon>Erysipelotrichaceae</taxon>
        <taxon>Dubosiella</taxon>
    </lineage>
</organism>
<dbReference type="Proteomes" id="UP000308836">
    <property type="component" value="Unassembled WGS sequence"/>
</dbReference>
<evidence type="ECO:0000313" key="2">
    <source>
        <dbReference type="Proteomes" id="UP000308836"/>
    </source>
</evidence>
<sequence length="337" mass="37509">MKLTVKLQDHSYPIFIERHALEHVADFLDPHRKYVIVTDDGVPARWVDLLQSQLSDARVITFPCGEANKSLATYESVMEQVISSHLTRKDAIIALGGGVVGDLAGFVAATYMRGIDFYNIPTTVLSQVDSSVGGKVAIDMAGYKNIVGAFHQPKAVLIDPETLSTLDQRQVSSGLVEALKMGLILDERLVELFEQEPLDLDTIIARSIDLKRAIVENDEKENGQRAILNFGHTIGHAIESAYHDVPYYHGECVGMGMLFFLPDPTLRARVQRILERLRIPATPAYDPKALRAFVEHDKKGQGDSVRAIVVDHAGTCRIEPMTYDQIETILERSPYEK</sequence>